<sequence length="376" mass="42189">MANNRLKKIAAANAAKAAQESPSITEPEVESVSSSQRKPQAFMGGNERETTMTLAQGKLASIEASLKEGGISLQEFLTETKKLDFAQTGREIKSIDGTSYRAIQRTLSYDEIMTLVRIDVDNVREQSSRNTIQLNKMSDEIEFGMQISPVLAYQGEDGLIYVVDGSCRTDIAMDKKVGLDFEILDQIPTPETITWLVASSDIKTSFNYYEKGKLYSRLMEVNDWSAYKLEKERLYEKSDISLSLAIYSMPDSLKSLFSNYAFSSRDAKFLRKLIGTVSESEDKQSAFTKWIDENRSEFEAMNAEEVNKELIARLKDWSPVSPKLGGINKEPLSWAKNGKVSVSFQVVSKTKSKIELNNATPEQIAQLEEFSKTLFG</sequence>
<evidence type="ECO:0000256" key="1">
    <source>
        <dbReference type="SAM" id="MobiDB-lite"/>
    </source>
</evidence>
<evidence type="ECO:0000313" key="2">
    <source>
        <dbReference type="EMBL" id="KAA8675601.1"/>
    </source>
</evidence>
<feature type="region of interest" description="Disordered" evidence="1">
    <location>
        <begin position="12"/>
        <end position="47"/>
    </location>
</feature>
<gene>
    <name evidence="2" type="ORF">F4W18_13320</name>
</gene>
<evidence type="ECO:0008006" key="4">
    <source>
        <dbReference type="Google" id="ProtNLM"/>
    </source>
</evidence>
<proteinExistence type="predicted"/>
<dbReference type="RefSeq" id="WP_086714995.1">
    <property type="nucleotide sequence ID" value="NZ_AP025494.1"/>
</dbReference>
<keyword evidence="3" id="KW-1185">Reference proteome</keyword>
<protein>
    <recommendedName>
        <fullName evidence="4">ParB/Sulfiredoxin domain-containing protein</fullName>
    </recommendedName>
</protein>
<name>A0A5M9NWN8_9VIBR</name>
<reference evidence="2 3" key="1">
    <citation type="submission" date="2019-09" db="EMBL/GenBank/DDBJ databases">
        <title>Draft genome sequence of various Type strains from the CCUG.</title>
        <authorList>
            <person name="Pineiro-Iglesias B."/>
            <person name="Tunovic T."/>
            <person name="Unosson C."/>
            <person name="Inganas E."/>
            <person name="Ohlen M."/>
            <person name="Cardew S."/>
            <person name="Jensie-Markopoulos S."/>
            <person name="Salva-Serra F."/>
            <person name="Jaen-Luchoro D."/>
            <person name="Karlsson R."/>
            <person name="Svensson-Stadler L."/>
            <person name="Chun J."/>
            <person name="Moore E."/>
        </authorList>
    </citation>
    <scope>NUCLEOTIDE SEQUENCE [LARGE SCALE GENOMIC DNA]</scope>
    <source>
        <strain evidence="2 3">CCUG 56969T</strain>
    </source>
</reference>
<comment type="caution">
    <text evidence="2">The sequence shown here is derived from an EMBL/GenBank/DDBJ whole genome shotgun (WGS) entry which is preliminary data.</text>
</comment>
<organism evidence="2 3">
    <name type="scientific">Vibrio gigantis</name>
    <dbReference type="NCBI Taxonomy" id="296199"/>
    <lineage>
        <taxon>Bacteria</taxon>
        <taxon>Pseudomonadati</taxon>
        <taxon>Pseudomonadota</taxon>
        <taxon>Gammaproteobacteria</taxon>
        <taxon>Vibrionales</taxon>
        <taxon>Vibrionaceae</taxon>
        <taxon>Vibrio</taxon>
    </lineage>
</organism>
<dbReference type="AlphaFoldDB" id="A0A5M9NWN8"/>
<evidence type="ECO:0000313" key="3">
    <source>
        <dbReference type="Proteomes" id="UP000322521"/>
    </source>
</evidence>
<dbReference type="Proteomes" id="UP000322521">
    <property type="component" value="Unassembled WGS sequence"/>
</dbReference>
<accession>A0A5M9NWN8</accession>
<dbReference type="OrthoDB" id="10014046at2"/>
<dbReference type="Gene3D" id="1.10.10.2830">
    <property type="match status" value="1"/>
</dbReference>
<dbReference type="EMBL" id="VXJS01000007">
    <property type="protein sequence ID" value="KAA8675601.1"/>
    <property type="molecule type" value="Genomic_DNA"/>
</dbReference>